<dbReference type="OrthoDB" id="9804753at2"/>
<proteinExistence type="inferred from homology"/>
<dbReference type="GO" id="GO:0008360">
    <property type="term" value="P:regulation of cell shape"/>
    <property type="evidence" value="ECO:0007669"/>
    <property type="project" value="UniProtKB-KW"/>
</dbReference>
<organism evidence="4 5">
    <name type="scientific">Denitromonas halophila</name>
    <dbReference type="NCBI Taxonomy" id="1629404"/>
    <lineage>
        <taxon>Bacteria</taxon>
        <taxon>Pseudomonadati</taxon>
        <taxon>Pseudomonadota</taxon>
        <taxon>Betaproteobacteria</taxon>
        <taxon>Rhodocyclales</taxon>
        <taxon>Zoogloeaceae</taxon>
        <taxon>Denitromonas</taxon>
    </lineage>
</organism>
<dbReference type="GO" id="GO:0008762">
    <property type="term" value="F:UDP-N-acetylmuramate dehydrogenase activity"/>
    <property type="evidence" value="ECO:0007669"/>
    <property type="project" value="UniProtKB-UniRule"/>
</dbReference>
<keyword evidence="1 2" id="KW-0274">FAD</keyword>
<dbReference type="InterPro" id="IPR036318">
    <property type="entry name" value="FAD-bd_PCMH-like_sf"/>
</dbReference>
<comment type="catalytic activity">
    <reaction evidence="2">
        <text>UDP-N-acetyl-alpha-D-muramate + NADP(+) = UDP-N-acetyl-3-O-(1-carboxyvinyl)-alpha-D-glucosamine + NADPH + H(+)</text>
        <dbReference type="Rhea" id="RHEA:12248"/>
        <dbReference type="ChEBI" id="CHEBI:15378"/>
        <dbReference type="ChEBI" id="CHEBI:57783"/>
        <dbReference type="ChEBI" id="CHEBI:58349"/>
        <dbReference type="ChEBI" id="CHEBI:68483"/>
        <dbReference type="ChEBI" id="CHEBI:70757"/>
        <dbReference type="EC" id="1.3.1.98"/>
    </reaction>
</comment>
<keyword evidence="2" id="KW-0133">Cell shape</keyword>
<keyword evidence="5" id="KW-1185">Reference proteome</keyword>
<evidence type="ECO:0000313" key="5">
    <source>
        <dbReference type="Proteomes" id="UP000319502"/>
    </source>
</evidence>
<comment type="caution">
    <text evidence="4">The sequence shown here is derived from an EMBL/GenBank/DDBJ whole genome shotgun (WGS) entry which is preliminary data.</text>
</comment>
<dbReference type="GO" id="GO:0005829">
    <property type="term" value="C:cytosol"/>
    <property type="evidence" value="ECO:0007669"/>
    <property type="project" value="TreeGrafter"/>
</dbReference>
<dbReference type="GO" id="GO:0071949">
    <property type="term" value="F:FAD binding"/>
    <property type="evidence" value="ECO:0007669"/>
    <property type="project" value="InterPro"/>
</dbReference>
<comment type="similarity">
    <text evidence="2">Belongs to the MurB family.</text>
</comment>
<dbReference type="GO" id="GO:0071555">
    <property type="term" value="P:cell wall organization"/>
    <property type="evidence" value="ECO:0007669"/>
    <property type="project" value="UniProtKB-KW"/>
</dbReference>
<evidence type="ECO:0000313" key="4">
    <source>
        <dbReference type="EMBL" id="TVO56019.1"/>
    </source>
</evidence>
<keyword evidence="2" id="KW-0573">Peptidoglycan synthesis</keyword>
<keyword evidence="2" id="KW-0963">Cytoplasm</keyword>
<accession>A0A557QSZ3</accession>
<keyword evidence="2" id="KW-0132">Cell division</keyword>
<keyword evidence="2" id="KW-0521">NADP</keyword>
<keyword evidence="2" id="KW-0560">Oxidoreductase</keyword>
<evidence type="ECO:0000256" key="2">
    <source>
        <dbReference type="HAMAP-Rule" id="MF_00037"/>
    </source>
</evidence>
<dbReference type="InterPro" id="IPR016166">
    <property type="entry name" value="FAD-bd_PCMH"/>
</dbReference>
<comment type="pathway">
    <text evidence="2">Cell wall biogenesis; peptidoglycan biosynthesis.</text>
</comment>
<sequence>MSARGTWLRDVGMAERSAWGVGGTAQFVYTPTDAEDLRGFLAALRLDEPVLVSGTGSRVVIRQGGMQGVVIGTAKLKRIDFTDDGVYVEAGALCARLGHACAQHQHGALAWLAGVPGSIGGALRTNVSVGEHGLWSQVRAVHTVDRHGHAHEREVTEFGLDRTWAGATRHSDEMMLGVWLIGGSETAHVPIAMAGARAVTQLFAPESVPHVLAAGPTLTGAVRLDGGTAQLQLDETAEAADLESAIEQLCAAASQQAGRSVNCRLRFVGARG</sequence>
<dbReference type="UniPathway" id="UPA00219"/>
<dbReference type="RefSeq" id="WP_144309703.1">
    <property type="nucleotide sequence ID" value="NZ_VMNK01000009.1"/>
</dbReference>
<name>A0A557QSZ3_9RHOO</name>
<dbReference type="InterPro" id="IPR003170">
    <property type="entry name" value="MurB"/>
</dbReference>
<evidence type="ECO:0000256" key="1">
    <source>
        <dbReference type="ARBA" id="ARBA00022827"/>
    </source>
</evidence>
<dbReference type="Gene3D" id="3.30.465.10">
    <property type="match status" value="1"/>
</dbReference>
<dbReference type="GO" id="GO:0009252">
    <property type="term" value="P:peptidoglycan biosynthetic process"/>
    <property type="evidence" value="ECO:0007669"/>
    <property type="project" value="UniProtKB-UniRule"/>
</dbReference>
<dbReference type="Gene3D" id="3.30.43.10">
    <property type="entry name" value="Uridine Diphospho-n-acetylenolpyruvylglucosamine Reductase, domain 2"/>
    <property type="match status" value="1"/>
</dbReference>
<dbReference type="GO" id="GO:0051301">
    <property type="term" value="P:cell division"/>
    <property type="evidence" value="ECO:0007669"/>
    <property type="project" value="UniProtKB-KW"/>
</dbReference>
<protein>
    <recommendedName>
        <fullName evidence="2">UDP-N-acetylenolpyruvoylglucosamine reductase</fullName>
        <ecNumber evidence="2">1.3.1.98</ecNumber>
    </recommendedName>
    <alternativeName>
        <fullName evidence="2">UDP-N-acetylmuramate dehydrogenase</fullName>
    </alternativeName>
</protein>
<reference evidence="4 5" key="1">
    <citation type="submission" date="2019-07" db="EMBL/GenBank/DDBJ databases">
        <title>The pathways for chlorine oxyanion respiration interact through the shared metabolite chlorate.</title>
        <authorList>
            <person name="Barnum T.P."/>
            <person name="Cheng Y."/>
            <person name="Hill K.A."/>
            <person name="Lucas L.N."/>
            <person name="Carlson H.K."/>
            <person name="Coates J.D."/>
        </authorList>
    </citation>
    <scope>NUCLEOTIDE SEQUENCE [LARGE SCALE GENOMIC DNA]</scope>
    <source>
        <strain evidence="4 5">SFB-3</strain>
    </source>
</reference>
<comment type="function">
    <text evidence="2">Cell wall formation.</text>
</comment>
<evidence type="ECO:0000259" key="3">
    <source>
        <dbReference type="PROSITE" id="PS51387"/>
    </source>
</evidence>
<dbReference type="InterPro" id="IPR006094">
    <property type="entry name" value="Oxid_FAD_bind_N"/>
</dbReference>
<dbReference type="EMBL" id="VMNK01000009">
    <property type="protein sequence ID" value="TVO56019.1"/>
    <property type="molecule type" value="Genomic_DNA"/>
</dbReference>
<dbReference type="Proteomes" id="UP000319502">
    <property type="component" value="Unassembled WGS sequence"/>
</dbReference>
<keyword evidence="2" id="KW-0131">Cell cycle</keyword>
<dbReference type="AlphaFoldDB" id="A0A557QSZ3"/>
<dbReference type="InterPro" id="IPR016167">
    <property type="entry name" value="FAD-bd_PCMH_sub1"/>
</dbReference>
<dbReference type="PANTHER" id="PTHR21071:SF4">
    <property type="entry name" value="UDP-N-ACETYLENOLPYRUVOYLGLUCOSAMINE REDUCTASE"/>
    <property type="match status" value="1"/>
</dbReference>
<dbReference type="PROSITE" id="PS51387">
    <property type="entry name" value="FAD_PCMH"/>
    <property type="match status" value="1"/>
</dbReference>
<comment type="subcellular location">
    <subcellularLocation>
        <location evidence="2">Cytoplasm</location>
    </subcellularLocation>
</comment>
<dbReference type="InterPro" id="IPR016169">
    <property type="entry name" value="FAD-bd_PCMH_sub2"/>
</dbReference>
<dbReference type="PANTHER" id="PTHR21071">
    <property type="entry name" value="UDP-N-ACETYLENOLPYRUVOYLGLUCOSAMINE REDUCTASE"/>
    <property type="match status" value="1"/>
</dbReference>
<comment type="cofactor">
    <cofactor evidence="2">
        <name>FAD</name>
        <dbReference type="ChEBI" id="CHEBI:57692"/>
    </cofactor>
</comment>
<dbReference type="Pfam" id="PF01565">
    <property type="entry name" value="FAD_binding_4"/>
    <property type="match status" value="1"/>
</dbReference>
<feature type="domain" description="FAD-binding PCMH-type" evidence="3">
    <location>
        <begin position="21"/>
        <end position="201"/>
    </location>
</feature>
<comment type="caution">
    <text evidence="2">Lacks conserved residue(s) required for the propagation of feature annotation.</text>
</comment>
<dbReference type="EC" id="1.3.1.98" evidence="2"/>
<keyword evidence="2" id="KW-0961">Cell wall biogenesis/degradation</keyword>
<dbReference type="HAMAP" id="MF_00037">
    <property type="entry name" value="MurB"/>
    <property type="match status" value="1"/>
</dbReference>
<dbReference type="SUPFAM" id="SSF56176">
    <property type="entry name" value="FAD-binding/transporter-associated domain-like"/>
    <property type="match status" value="1"/>
</dbReference>
<keyword evidence="2" id="KW-0285">Flavoprotein</keyword>
<gene>
    <name evidence="2" type="primary">murB</name>
    <name evidence="4" type="ORF">FHP91_11270</name>
</gene>